<keyword evidence="4" id="KW-1185">Reference proteome</keyword>
<dbReference type="SUPFAM" id="SSF56601">
    <property type="entry name" value="beta-lactamase/transpeptidase-like"/>
    <property type="match status" value="1"/>
</dbReference>
<feature type="chain" id="PRO_5046326929" evidence="1">
    <location>
        <begin position="21"/>
        <end position="367"/>
    </location>
</feature>
<evidence type="ECO:0000259" key="2">
    <source>
        <dbReference type="Pfam" id="PF00144"/>
    </source>
</evidence>
<dbReference type="Gene3D" id="3.40.710.10">
    <property type="entry name" value="DD-peptidase/beta-lactamase superfamily"/>
    <property type="match status" value="1"/>
</dbReference>
<dbReference type="InterPro" id="IPR012338">
    <property type="entry name" value="Beta-lactam/transpept-like"/>
</dbReference>
<dbReference type="PANTHER" id="PTHR43283:SF18">
    <property type="match status" value="1"/>
</dbReference>
<protein>
    <submittedName>
        <fullName evidence="3">Beta-lactamase family protein</fullName>
    </submittedName>
</protein>
<evidence type="ECO:0000313" key="4">
    <source>
        <dbReference type="Proteomes" id="UP000662957"/>
    </source>
</evidence>
<reference evidence="3 4" key="1">
    <citation type="submission" date="2021-02" db="EMBL/GenBank/DDBJ databases">
        <title>Brevundimonas sp. CS1 genome sequence.</title>
        <authorList>
            <person name="Lee K."/>
            <person name="Choi Y.-J."/>
            <person name="Son H.-R."/>
        </authorList>
    </citation>
    <scope>NUCLEOTIDE SEQUENCE [LARGE SCALE GENOMIC DNA]</scope>
    <source>
        <strain evidence="3 4">CS1</strain>
    </source>
</reference>
<keyword evidence="1" id="KW-0732">Signal</keyword>
<gene>
    <name evidence="3" type="ORF">JX001_14985</name>
</gene>
<feature type="signal peptide" evidence="1">
    <location>
        <begin position="1"/>
        <end position="20"/>
    </location>
</feature>
<evidence type="ECO:0000313" key="3">
    <source>
        <dbReference type="EMBL" id="QSF54038.1"/>
    </source>
</evidence>
<accession>A0ABX7LMJ3</accession>
<dbReference type="PANTHER" id="PTHR43283">
    <property type="entry name" value="BETA-LACTAMASE-RELATED"/>
    <property type="match status" value="1"/>
</dbReference>
<dbReference type="EMBL" id="CP070968">
    <property type="protein sequence ID" value="QSF54038.1"/>
    <property type="molecule type" value="Genomic_DNA"/>
</dbReference>
<proteinExistence type="predicted"/>
<dbReference type="InterPro" id="IPR050789">
    <property type="entry name" value="Diverse_Enzym_Activities"/>
</dbReference>
<sequence>MVKFTAILAAAFFAAATAQARPAQSDVNDAGLSPLSGLETAAPRLLSSLKIASLSVAILKDGEIAEARAWGQASPGQSATTETLYNVASLTKPVSAEVAMRLAAQGRISLDEPMSAYWVDPDVADDPRSGRLTPRLVMSHRSGLPNWRPAGGGKLSFITEPGETFGYSGEGFEWLARFIEAKTDEPFEDLAQALVFEPGAMRDTAYTRRTWVEGRLAVPFDADLNVLAPQVADHFFASDDLISTPQDYARFLVGMLRKQGVTPDLFADREKLQTVRRTQTCLADEPGCVAEDGFGLGWETFLIGGRRFLMHTGMDDGTFTFVYLEPQTGAGLVLFTNSANGWKAVLPVLEVTGADAGFIAHLRRSIS</sequence>
<dbReference type="InterPro" id="IPR001466">
    <property type="entry name" value="Beta-lactam-related"/>
</dbReference>
<name>A0ABX7LMJ3_9CAUL</name>
<feature type="domain" description="Beta-lactamase-related" evidence="2">
    <location>
        <begin position="48"/>
        <end position="340"/>
    </location>
</feature>
<dbReference type="Proteomes" id="UP000662957">
    <property type="component" value="Chromosome"/>
</dbReference>
<evidence type="ECO:0000256" key="1">
    <source>
        <dbReference type="SAM" id="SignalP"/>
    </source>
</evidence>
<organism evidence="3 4">
    <name type="scientific">Brevundimonas fontaquae</name>
    <dbReference type="NCBI Taxonomy" id="2813778"/>
    <lineage>
        <taxon>Bacteria</taxon>
        <taxon>Pseudomonadati</taxon>
        <taxon>Pseudomonadota</taxon>
        <taxon>Alphaproteobacteria</taxon>
        <taxon>Caulobacterales</taxon>
        <taxon>Caulobacteraceae</taxon>
        <taxon>Brevundimonas</taxon>
    </lineage>
</organism>
<dbReference type="RefSeq" id="WP_205681618.1">
    <property type="nucleotide sequence ID" value="NZ_CP070968.1"/>
</dbReference>
<dbReference type="Pfam" id="PF00144">
    <property type="entry name" value="Beta-lactamase"/>
    <property type="match status" value="1"/>
</dbReference>